<evidence type="ECO:0000313" key="3">
    <source>
        <dbReference type="EMBL" id="KZP12330.1"/>
    </source>
</evidence>
<organism evidence="3 4">
    <name type="scientific">Athelia psychrophila</name>
    <dbReference type="NCBI Taxonomy" id="1759441"/>
    <lineage>
        <taxon>Eukaryota</taxon>
        <taxon>Fungi</taxon>
        <taxon>Dikarya</taxon>
        <taxon>Basidiomycota</taxon>
        <taxon>Agaricomycotina</taxon>
        <taxon>Agaricomycetes</taxon>
        <taxon>Agaricomycetidae</taxon>
        <taxon>Atheliales</taxon>
        <taxon>Atheliaceae</taxon>
        <taxon>Athelia</taxon>
    </lineage>
</organism>
<feature type="signal peptide" evidence="2">
    <location>
        <begin position="1"/>
        <end position="18"/>
    </location>
</feature>
<keyword evidence="1" id="KW-1133">Transmembrane helix</keyword>
<evidence type="ECO:0000256" key="2">
    <source>
        <dbReference type="SAM" id="SignalP"/>
    </source>
</evidence>
<feature type="transmembrane region" description="Helical" evidence="1">
    <location>
        <begin position="373"/>
        <end position="395"/>
    </location>
</feature>
<dbReference type="EMBL" id="KV417649">
    <property type="protein sequence ID" value="KZP12330.1"/>
    <property type="molecule type" value="Genomic_DNA"/>
</dbReference>
<keyword evidence="4" id="KW-1185">Reference proteome</keyword>
<dbReference type="PANTHER" id="PTHR35043">
    <property type="entry name" value="TRANSCRIPTION FACTOR DOMAIN-CONTAINING PROTEIN"/>
    <property type="match status" value="1"/>
</dbReference>
<evidence type="ECO:0000313" key="4">
    <source>
        <dbReference type="Proteomes" id="UP000076532"/>
    </source>
</evidence>
<keyword evidence="1" id="KW-0472">Membrane</keyword>
<dbReference type="OrthoDB" id="9451547at2759"/>
<name>A0A166B6M7_9AGAM</name>
<evidence type="ECO:0000256" key="1">
    <source>
        <dbReference type="SAM" id="Phobius"/>
    </source>
</evidence>
<reference evidence="3 4" key="1">
    <citation type="journal article" date="2016" name="Mol. Biol. Evol.">
        <title>Comparative Genomics of Early-Diverging Mushroom-Forming Fungi Provides Insights into the Origins of Lignocellulose Decay Capabilities.</title>
        <authorList>
            <person name="Nagy L.G."/>
            <person name="Riley R."/>
            <person name="Tritt A."/>
            <person name="Adam C."/>
            <person name="Daum C."/>
            <person name="Floudas D."/>
            <person name="Sun H."/>
            <person name="Yadav J.S."/>
            <person name="Pangilinan J."/>
            <person name="Larsson K.H."/>
            <person name="Matsuura K."/>
            <person name="Barry K."/>
            <person name="Labutti K."/>
            <person name="Kuo R."/>
            <person name="Ohm R.A."/>
            <person name="Bhattacharya S.S."/>
            <person name="Shirouzu T."/>
            <person name="Yoshinaga Y."/>
            <person name="Martin F.M."/>
            <person name="Grigoriev I.V."/>
            <person name="Hibbett D.S."/>
        </authorList>
    </citation>
    <scope>NUCLEOTIDE SEQUENCE [LARGE SCALE GENOMIC DNA]</scope>
    <source>
        <strain evidence="3 4">CBS 109695</strain>
    </source>
</reference>
<protein>
    <submittedName>
        <fullName evidence="3">Uncharacterized protein</fullName>
    </submittedName>
</protein>
<dbReference type="AlphaFoldDB" id="A0A166B6M7"/>
<dbReference type="STRING" id="436010.A0A166B6M7"/>
<sequence>MLQYLLLLCAFAVPGICALAVPVIEATAEDPKCLDITHCRTLWNIVWTCFVTVFACIWVSIHRNVVLDSESAVDAFLDRLRIAALTILVPEYTLAWAVRQWIVARQLSEEFSEISRKFQAVFPPDARVDSSWTVTHGFFVLMGGFYYTDGHPVSREDLEVIIRTRPFEPPDDLDIKGRSKSDAFSKTVTILQTAWFAIQCTARAIQYLPITNLEIATLAYAAMTVQMNLFWINKPLNVSLPIRLEQVPGPEFQRIETLSTTEEVEEGWRARIEPFIKAMVGTQDDEVHLSELSQVPTLYSGKPEEHQAHLANAIAMAVGMIFGAVHCFAWSFAFPSQAEKLLWRISAVTTVVIPLFYCVLVVLIAMEVNLGKPVMILSAVAIPFYLMARAVLLVLTFTTLRNLPPAAYEAIHWMTFIPHV</sequence>
<proteinExistence type="predicted"/>
<feature type="transmembrane region" description="Helical" evidence="1">
    <location>
        <begin position="42"/>
        <end position="61"/>
    </location>
</feature>
<keyword evidence="1" id="KW-0812">Transmembrane</keyword>
<dbReference type="PANTHER" id="PTHR35043:SF7">
    <property type="entry name" value="TRANSCRIPTION FACTOR DOMAIN-CONTAINING PROTEIN"/>
    <property type="match status" value="1"/>
</dbReference>
<dbReference type="Proteomes" id="UP000076532">
    <property type="component" value="Unassembled WGS sequence"/>
</dbReference>
<accession>A0A166B6M7</accession>
<feature type="transmembrane region" description="Helical" evidence="1">
    <location>
        <begin position="310"/>
        <end position="333"/>
    </location>
</feature>
<gene>
    <name evidence="3" type="ORF">FIBSPDRAFT_836380</name>
</gene>
<feature type="transmembrane region" description="Helical" evidence="1">
    <location>
        <begin position="345"/>
        <end position="366"/>
    </location>
</feature>
<feature type="chain" id="PRO_5007871083" evidence="2">
    <location>
        <begin position="19"/>
        <end position="420"/>
    </location>
</feature>
<keyword evidence="2" id="KW-0732">Signal</keyword>